<feature type="transmembrane region" description="Helical" evidence="10">
    <location>
        <begin position="856"/>
        <end position="873"/>
    </location>
</feature>
<evidence type="ECO:0000256" key="2">
    <source>
        <dbReference type="ARBA" id="ARBA00022692"/>
    </source>
</evidence>
<feature type="compositionally biased region" description="Low complexity" evidence="9">
    <location>
        <begin position="1112"/>
        <end position="1125"/>
    </location>
</feature>
<comment type="caution">
    <text evidence="12">The sequence shown here is derived from an EMBL/GenBank/DDBJ whole genome shotgun (WGS) entry which is preliminary data.</text>
</comment>
<evidence type="ECO:0000256" key="8">
    <source>
        <dbReference type="ARBA" id="ARBA00023224"/>
    </source>
</evidence>
<feature type="transmembrane region" description="Helical" evidence="10">
    <location>
        <begin position="682"/>
        <end position="707"/>
    </location>
</feature>
<evidence type="ECO:0000256" key="5">
    <source>
        <dbReference type="ARBA" id="ARBA00023136"/>
    </source>
</evidence>
<keyword evidence="5 10" id="KW-0472">Membrane</keyword>
<gene>
    <name evidence="12" type="ORF">SEMRO_222_G091150.1</name>
</gene>
<keyword evidence="3 10" id="KW-1133">Transmembrane helix</keyword>
<dbReference type="PANTHER" id="PTHR10519:SF20">
    <property type="entry name" value="G-PROTEIN COUPLED RECEPTOR 156-RELATED"/>
    <property type="match status" value="1"/>
</dbReference>
<name>A0A9N8DMC5_9STRA</name>
<feature type="transmembrane region" description="Helical" evidence="10">
    <location>
        <begin position="719"/>
        <end position="741"/>
    </location>
</feature>
<feature type="region of interest" description="Disordered" evidence="9">
    <location>
        <begin position="1101"/>
        <end position="1137"/>
    </location>
</feature>
<evidence type="ECO:0000256" key="3">
    <source>
        <dbReference type="ARBA" id="ARBA00022989"/>
    </source>
</evidence>
<dbReference type="PROSITE" id="PS50259">
    <property type="entry name" value="G_PROTEIN_RECEP_F3_4"/>
    <property type="match status" value="1"/>
</dbReference>
<feature type="region of interest" description="Disordered" evidence="9">
    <location>
        <begin position="1191"/>
        <end position="1278"/>
    </location>
</feature>
<feature type="region of interest" description="Disordered" evidence="9">
    <location>
        <begin position="1012"/>
        <end position="1031"/>
    </location>
</feature>
<dbReference type="InterPro" id="IPR017978">
    <property type="entry name" value="GPCR_3_C"/>
</dbReference>
<feature type="transmembrane region" description="Helical" evidence="10">
    <location>
        <begin position="793"/>
        <end position="814"/>
    </location>
</feature>
<feature type="compositionally biased region" description="Basic and acidic residues" evidence="9">
    <location>
        <begin position="1213"/>
        <end position="1245"/>
    </location>
</feature>
<evidence type="ECO:0000256" key="9">
    <source>
        <dbReference type="SAM" id="MobiDB-lite"/>
    </source>
</evidence>
<organism evidence="12 13">
    <name type="scientific">Seminavis robusta</name>
    <dbReference type="NCBI Taxonomy" id="568900"/>
    <lineage>
        <taxon>Eukaryota</taxon>
        <taxon>Sar</taxon>
        <taxon>Stramenopiles</taxon>
        <taxon>Ochrophyta</taxon>
        <taxon>Bacillariophyta</taxon>
        <taxon>Bacillariophyceae</taxon>
        <taxon>Bacillariophycidae</taxon>
        <taxon>Naviculales</taxon>
        <taxon>Naviculaceae</taxon>
        <taxon>Seminavis</taxon>
    </lineage>
</organism>
<keyword evidence="8" id="KW-0807">Transducer</keyword>
<keyword evidence="6 12" id="KW-0675">Receptor</keyword>
<dbReference type="InterPro" id="IPR002455">
    <property type="entry name" value="GPCR3_GABA-B"/>
</dbReference>
<feature type="compositionally biased region" description="Basic and acidic residues" evidence="9">
    <location>
        <begin position="1255"/>
        <end position="1274"/>
    </location>
</feature>
<keyword evidence="2 10" id="KW-0812">Transmembrane</keyword>
<feature type="transmembrane region" description="Helical" evidence="10">
    <location>
        <begin position="924"/>
        <end position="942"/>
    </location>
</feature>
<feature type="compositionally biased region" description="Acidic residues" evidence="9">
    <location>
        <begin position="1191"/>
        <end position="1202"/>
    </location>
</feature>
<proteinExistence type="predicted"/>
<protein>
    <submittedName>
        <fullName evidence="12">Gamma-aminobutyric acid (GABA) B receptor</fullName>
    </submittedName>
</protein>
<keyword evidence="4" id="KW-0297">G-protein coupled receptor</keyword>
<dbReference type="OrthoDB" id="46290at2759"/>
<feature type="domain" description="G-protein coupled receptors family 3 profile" evidence="11">
    <location>
        <begin position="683"/>
        <end position="954"/>
    </location>
</feature>
<reference evidence="12" key="1">
    <citation type="submission" date="2020-06" db="EMBL/GenBank/DDBJ databases">
        <authorList>
            <consortium name="Plant Systems Biology data submission"/>
        </authorList>
    </citation>
    <scope>NUCLEOTIDE SEQUENCE</scope>
    <source>
        <strain evidence="12">D6</strain>
    </source>
</reference>
<evidence type="ECO:0000256" key="6">
    <source>
        <dbReference type="ARBA" id="ARBA00023170"/>
    </source>
</evidence>
<dbReference type="EMBL" id="CAICTM010000221">
    <property type="protein sequence ID" value="CAB9505194.1"/>
    <property type="molecule type" value="Genomic_DNA"/>
</dbReference>
<sequence>MIQEAEEDTMMPQGRRKRSRSEMTGDSLGGGEGVLFTMYRERWGRDLHQREAYTTYNHQSHSMPRRQATAHNCMIDDECSPRQSPWRTTNSSYSSARHCGKRRNYLLLLPVWIVLWFSLLMGESHASVACNTTEQCVAILQQPGSSTDCVDGYCTNPFQEGCLRHYLGTDRFPSKRTCNSEDMIFSEETQEWVYDDTHCQISPFGYSEIRILSQNWESAMFTSWILQIVLSELAQVPATIESSGPNRQLNFYDPAMSFSYGALGYDFDALQRANTVLLGATCPRQWRQTDNATLYQSCAHVITEVWSGHAPTVAELTAASVLEPPEGTGAVGKLSWFLPKFVAKRDPSLTHWLGIAGDFHRRKVASTFYTPTTFGHYCREIVPHNCTIETLFASRPPLDEAEADKYFVPGGIYQGYFRYTEENDCDLHPTTCHGHIADVPCEWTTFVTPQAYHLDIAVASKGSLEPNHAYSYGQLLDIWAAANATQSALLFYWWYPDPTYQRYLGTDAEMQAVQLPPPQQECVTHRVTPAQRCSANSTERRADAVGACDPEAHSLWKLIIANLYPYLQGRMPQLDNNNQNESSSDDTMTTMTINVGDPNIAKYGRAFQSPAYGVLQALSITELQLGDMLEAWELKGVDQWNYDPREAVCEWMAANVDTFQTWIPRTYPRVLQQERYNQDTPVLHGIAVGLASTVILGVVAVSCAVYYWRNRPVLMFAQVGFLTFVLLGLLLVSLAALFKAVEPRDGVCVAQQWLLLLGFTLELVPLIVKVGAIHRMMQAAKRMKRITLQVRQLYGTVLLCCVAAVLLLSIWTAVDPSQRTKDITLHPDRITEHGETIVTVTHFCASENTVWRYTSMIWQLILLLCATILAIQTRNIRQDLNESHTLGVMIYSQFVFVVLRSITFVLETVSVDGAASISRSTLEALRSLILSLDVFVALNIYFTPKLWMLYHHDDDYFKTMLAVQRRASSVVDSVSRYSMINTGTTGSGLNLNGSVSVCDPVMELDLSVASGSKTTTTARRRRSSKMSSLGLTGSSLSNISKDMDNSFRTANASAIVDIKDIIIPEGQEDMDKTEKVANSSTRNLNYKVNGSSDICAEMIDDEETPRGAHPRSGSGKTDSTKSTASETIDDASDAERKLARKSHKELLEEGLRNFRNSYVSRATLLEQAAAVATDTEPPMAIAASATIIDHEEEPSDSEDDEEGQGRNGVLDVLDEKSGQAGEERGDTKDERESLVRENQHNQAEKRKARSFSGNEKQKASPTETRRNSDGKDLRNTNVRKSWQDYLQGIQKSTRNVVAAIGNDETAEQRTNWTKYVNEQGVGDEGFELDGEETSEIDDIFFEELCDNDEDLTDMHYFS</sequence>
<accession>A0A9N8DMC5</accession>
<evidence type="ECO:0000259" key="11">
    <source>
        <dbReference type="PROSITE" id="PS50259"/>
    </source>
</evidence>
<comment type="subcellular location">
    <subcellularLocation>
        <location evidence="1">Membrane</location>
        <topology evidence="1">Multi-pass membrane protein</topology>
    </subcellularLocation>
</comment>
<dbReference type="GO" id="GO:0004965">
    <property type="term" value="F:G protein-coupled GABA receptor activity"/>
    <property type="evidence" value="ECO:0007669"/>
    <property type="project" value="InterPro"/>
</dbReference>
<feature type="region of interest" description="Disordered" evidence="9">
    <location>
        <begin position="1"/>
        <end position="29"/>
    </location>
</feature>
<dbReference type="PANTHER" id="PTHR10519">
    <property type="entry name" value="GABA-B RECEPTOR"/>
    <property type="match status" value="1"/>
</dbReference>
<dbReference type="PRINTS" id="PR01176">
    <property type="entry name" value="GABABRECEPTR"/>
</dbReference>
<evidence type="ECO:0000256" key="7">
    <source>
        <dbReference type="ARBA" id="ARBA00023180"/>
    </source>
</evidence>
<evidence type="ECO:0000256" key="4">
    <source>
        <dbReference type="ARBA" id="ARBA00023040"/>
    </source>
</evidence>
<dbReference type="Proteomes" id="UP001153069">
    <property type="component" value="Unassembled WGS sequence"/>
</dbReference>
<dbReference type="Pfam" id="PF00003">
    <property type="entry name" value="7tm_3"/>
    <property type="match status" value="1"/>
</dbReference>
<dbReference type="GO" id="GO:0038039">
    <property type="term" value="C:G protein-coupled receptor heterodimeric complex"/>
    <property type="evidence" value="ECO:0007669"/>
    <property type="project" value="TreeGrafter"/>
</dbReference>
<evidence type="ECO:0000256" key="1">
    <source>
        <dbReference type="ARBA" id="ARBA00004141"/>
    </source>
</evidence>
<keyword evidence="7" id="KW-0325">Glycoprotein</keyword>
<evidence type="ECO:0000256" key="10">
    <source>
        <dbReference type="SAM" id="Phobius"/>
    </source>
</evidence>
<keyword evidence="13" id="KW-1185">Reference proteome</keyword>
<evidence type="ECO:0000313" key="12">
    <source>
        <dbReference type="EMBL" id="CAB9505194.1"/>
    </source>
</evidence>
<feature type="transmembrane region" description="Helical" evidence="10">
    <location>
        <begin position="753"/>
        <end position="772"/>
    </location>
</feature>
<evidence type="ECO:0000313" key="13">
    <source>
        <dbReference type="Proteomes" id="UP001153069"/>
    </source>
</evidence>
<feature type="transmembrane region" description="Helical" evidence="10">
    <location>
        <begin position="105"/>
        <end position="122"/>
    </location>
</feature>